<dbReference type="AlphaFoldDB" id="A0A3S4BHJ0"/>
<sequence length="284" mass="31786">MDTDQEIFDAALQADPAPVTDVTDQGHGQPQAPDQPEPGLTRDERGRFAGKAEPAPEPSAPEPQPRDQDHRVPLRELLDERERRQTLAAEIAEERRQRETLQRQIAEMQRASQPRPHTPDIFEDPHGFIGQVEQRFEERLRAQEANFSLRLAHRQYGEEFEAAYESLIKAGHAGDRIAVQRVMAAADPGEAVVKWHRERQMVEKTGGDLDGYLKKREEELLSDPEFLKRVGEKLRAQQASTPGRPAPVVNLPPSLSRTPSAAPAASDGGDDMSDAGLFRHAVRR</sequence>
<dbReference type="Proteomes" id="UP000289200">
    <property type="component" value="Unassembled WGS sequence"/>
</dbReference>
<dbReference type="OrthoDB" id="8220034at2"/>
<evidence type="ECO:0000313" key="2">
    <source>
        <dbReference type="EMBL" id="VCU10132.1"/>
    </source>
</evidence>
<comment type="caution">
    <text evidence="2">The sequence shown here is derived from an EMBL/GenBank/DDBJ whole genome shotgun (WGS) entry which is preliminary data.</text>
</comment>
<gene>
    <name evidence="2" type="ORF">RHODGE_RHODGE_03318</name>
</gene>
<feature type="compositionally biased region" description="Basic and acidic residues" evidence="1">
    <location>
        <begin position="64"/>
        <end position="85"/>
    </location>
</feature>
<proteinExistence type="predicted"/>
<organism evidence="2 3">
    <name type="scientific">Rhodoplanes serenus</name>
    <dbReference type="NCBI Taxonomy" id="200615"/>
    <lineage>
        <taxon>Bacteria</taxon>
        <taxon>Pseudomonadati</taxon>
        <taxon>Pseudomonadota</taxon>
        <taxon>Alphaproteobacteria</taxon>
        <taxon>Hyphomicrobiales</taxon>
        <taxon>Nitrobacteraceae</taxon>
        <taxon>Rhodoplanes</taxon>
    </lineage>
</organism>
<accession>A0A3S4BHJ0</accession>
<feature type="region of interest" description="Disordered" evidence="1">
    <location>
        <begin position="233"/>
        <end position="284"/>
    </location>
</feature>
<keyword evidence="3" id="KW-1185">Reference proteome</keyword>
<reference evidence="3" key="1">
    <citation type="submission" date="2018-10" db="EMBL/GenBank/DDBJ databases">
        <authorList>
            <person name="Peiro R."/>
            <person name="Begona"/>
            <person name="Cbmso G."/>
            <person name="Lopez M."/>
            <person name="Gonzalez S."/>
            <person name="Sacristan E."/>
            <person name="Castillo E."/>
        </authorList>
    </citation>
    <scope>NUCLEOTIDE SEQUENCE [LARGE SCALE GENOMIC DNA]</scope>
</reference>
<evidence type="ECO:0000313" key="3">
    <source>
        <dbReference type="Proteomes" id="UP000289200"/>
    </source>
</evidence>
<evidence type="ECO:0000256" key="1">
    <source>
        <dbReference type="SAM" id="MobiDB-lite"/>
    </source>
</evidence>
<protein>
    <submittedName>
        <fullName evidence="2">Uncharacterized protein</fullName>
    </submittedName>
</protein>
<dbReference type="RefSeq" id="WP_129610059.1">
    <property type="nucleotide sequence ID" value="NZ_UWOC01000161.1"/>
</dbReference>
<name>A0A3S4BHJ0_9BRAD</name>
<dbReference type="EMBL" id="UWOC01000161">
    <property type="protein sequence ID" value="VCU10132.1"/>
    <property type="molecule type" value="Genomic_DNA"/>
</dbReference>
<feature type="region of interest" description="Disordered" evidence="1">
    <location>
        <begin position="1"/>
        <end position="86"/>
    </location>
</feature>